<comment type="caution">
    <text evidence="3">The sequence shown here is derived from an EMBL/GenBank/DDBJ whole genome shotgun (WGS) entry which is preliminary data.</text>
</comment>
<evidence type="ECO:0000313" key="4">
    <source>
        <dbReference type="Proteomes" id="UP001220324"/>
    </source>
</evidence>
<feature type="domain" description="F-box" evidence="2">
    <location>
        <begin position="15"/>
        <end position="65"/>
    </location>
</feature>
<feature type="transmembrane region" description="Helical" evidence="1">
    <location>
        <begin position="147"/>
        <end position="168"/>
    </location>
</feature>
<evidence type="ECO:0000256" key="1">
    <source>
        <dbReference type="SAM" id="Phobius"/>
    </source>
</evidence>
<accession>A0AAD6GKI9</accession>
<organism evidence="3 4">
    <name type="scientific">Penicillium frequentans</name>
    <dbReference type="NCBI Taxonomy" id="3151616"/>
    <lineage>
        <taxon>Eukaryota</taxon>
        <taxon>Fungi</taxon>
        <taxon>Dikarya</taxon>
        <taxon>Ascomycota</taxon>
        <taxon>Pezizomycotina</taxon>
        <taxon>Eurotiomycetes</taxon>
        <taxon>Eurotiomycetidae</taxon>
        <taxon>Eurotiales</taxon>
        <taxon>Aspergillaceae</taxon>
        <taxon>Penicillium</taxon>
    </lineage>
</organism>
<dbReference type="Pfam" id="PF12937">
    <property type="entry name" value="F-box-like"/>
    <property type="match status" value="1"/>
</dbReference>
<keyword evidence="1" id="KW-1133">Transmembrane helix</keyword>
<dbReference type="PROSITE" id="PS50181">
    <property type="entry name" value="FBOX"/>
    <property type="match status" value="1"/>
</dbReference>
<dbReference type="EMBL" id="JAQIZZ010000002">
    <property type="protein sequence ID" value="KAJ5553648.1"/>
    <property type="molecule type" value="Genomic_DNA"/>
</dbReference>
<keyword evidence="1" id="KW-0472">Membrane</keyword>
<dbReference type="AlphaFoldDB" id="A0AAD6GKI9"/>
<name>A0AAD6GKI9_9EURO</name>
<evidence type="ECO:0000259" key="2">
    <source>
        <dbReference type="PROSITE" id="PS50181"/>
    </source>
</evidence>
<evidence type="ECO:0000313" key="3">
    <source>
        <dbReference type="EMBL" id="KAJ5553648.1"/>
    </source>
</evidence>
<dbReference type="InterPro" id="IPR001810">
    <property type="entry name" value="F-box_dom"/>
</dbReference>
<gene>
    <name evidence="3" type="ORF">N7494_003026</name>
</gene>
<dbReference type="InterPro" id="IPR036047">
    <property type="entry name" value="F-box-like_dom_sf"/>
</dbReference>
<dbReference type="SUPFAM" id="SSF81383">
    <property type="entry name" value="F-box domain"/>
    <property type="match status" value="1"/>
</dbReference>
<protein>
    <recommendedName>
        <fullName evidence="2">F-box domain-containing protein</fullName>
    </recommendedName>
</protein>
<dbReference type="Proteomes" id="UP001220324">
    <property type="component" value="Unassembled WGS sequence"/>
</dbReference>
<proteinExistence type="predicted"/>
<keyword evidence="4" id="KW-1185">Reference proteome</keyword>
<reference evidence="3 4" key="1">
    <citation type="journal article" date="2023" name="IMA Fungus">
        <title>Comparative genomic study of the Penicillium genus elucidates a diverse pangenome and 15 lateral gene transfer events.</title>
        <authorList>
            <person name="Petersen C."/>
            <person name="Sorensen T."/>
            <person name="Nielsen M.R."/>
            <person name="Sondergaard T.E."/>
            <person name="Sorensen J.L."/>
            <person name="Fitzpatrick D.A."/>
            <person name="Frisvad J.C."/>
            <person name="Nielsen K.L."/>
        </authorList>
    </citation>
    <scope>NUCLEOTIDE SEQUENCE [LARGE SCALE GENOMIC DNA]</scope>
    <source>
        <strain evidence="3 4">IBT 35679</strain>
    </source>
</reference>
<sequence>MQPPTSLPRSAMTPGVLFLDLPPEIHMQIASFLSYPDALALKHTSRHFYNMVYTGVHLKVNWLVERFERKLECPMEKCSFRTDEVFCNDRVRRIMERRRWHLECRRVPGGCWVIEGQTCRRGLIPSWFKRNRVQERIDHAGIWVREAVIVALIAILIKIFCILFTWALPWLTIGLIHESLAESSGMELLQSMHVLVLETIPQWAMFQR</sequence>
<keyword evidence="1" id="KW-0812">Transmembrane</keyword>